<organism evidence="1 2">
    <name type="scientific">Sulfurimicrobium lacus</name>
    <dbReference type="NCBI Taxonomy" id="2715678"/>
    <lineage>
        <taxon>Bacteria</taxon>
        <taxon>Pseudomonadati</taxon>
        <taxon>Pseudomonadota</taxon>
        <taxon>Betaproteobacteria</taxon>
        <taxon>Nitrosomonadales</taxon>
        <taxon>Sulfuricellaceae</taxon>
        <taxon>Sulfurimicrobium</taxon>
    </lineage>
</organism>
<evidence type="ECO:0000313" key="1">
    <source>
        <dbReference type="EMBL" id="BCB27727.1"/>
    </source>
</evidence>
<accession>A0A6F8VF47</accession>
<dbReference type="Proteomes" id="UP000502260">
    <property type="component" value="Chromosome"/>
</dbReference>
<protein>
    <submittedName>
        <fullName evidence="1">Uncharacterized protein</fullName>
    </submittedName>
</protein>
<dbReference type="RefSeq" id="WP_173065901.1">
    <property type="nucleotide sequence ID" value="NZ_AP022853.1"/>
</dbReference>
<gene>
    <name evidence="1" type="ORF">SKTS_26130</name>
</gene>
<dbReference type="AlphaFoldDB" id="A0A6F8VF47"/>
<sequence>MIAAICSKWESHNLFRDDKDRGAGFEYGEIGEEIEERIERLRDFEETIRIVVGRGEHKIVESGLRNFLRDLGLNVSSSDPLYAKLRLAFARTVARTAGKQLQRAEGLEVPTPDVQPIPGIPAPCSRKSSHRFVRSCYCDIPLQYIRQEEKRSPKKGSPKAK</sequence>
<reference evidence="2" key="1">
    <citation type="submission" date="2020-03" db="EMBL/GenBank/DDBJ databases">
        <title>Complete genome sequence of sulfur-oxidizing bacterium skT11.</title>
        <authorList>
            <person name="Kanda M."/>
            <person name="Kojima H."/>
            <person name="Fukui M."/>
        </authorList>
    </citation>
    <scope>NUCLEOTIDE SEQUENCE [LARGE SCALE GENOMIC DNA]</scope>
    <source>
        <strain evidence="2">skT11</strain>
    </source>
</reference>
<evidence type="ECO:0000313" key="2">
    <source>
        <dbReference type="Proteomes" id="UP000502260"/>
    </source>
</evidence>
<dbReference type="EMBL" id="AP022853">
    <property type="protein sequence ID" value="BCB27727.1"/>
    <property type="molecule type" value="Genomic_DNA"/>
</dbReference>
<keyword evidence="2" id="KW-1185">Reference proteome</keyword>
<dbReference type="KEGG" id="slac:SKTS_26130"/>
<name>A0A6F8VF47_9PROT</name>
<proteinExistence type="predicted"/>